<dbReference type="Proteomes" id="UP000055136">
    <property type="component" value="Chromosome"/>
</dbReference>
<dbReference type="Pfam" id="PF02575">
    <property type="entry name" value="YbaB_DNA_bd"/>
    <property type="match status" value="1"/>
</dbReference>
<sequence length="108" mass="11754">MMKGGLGGLMKQAQKMQENMQKAQEELANMEVTGQAGGGLVSVVMTGRHDVRRVSVDQSLMEEDKEMLEDLLAAAVNDAVRQVERETQERMSGMTAGMGLPPGMKLPF</sequence>
<dbReference type="STRING" id="1748243.Tel_08375"/>
<dbReference type="NCBIfam" id="TIGR00103">
    <property type="entry name" value="DNA_YbaB_EbfC"/>
    <property type="match status" value="1"/>
</dbReference>
<evidence type="ECO:0000256" key="2">
    <source>
        <dbReference type="ARBA" id="ARBA00022490"/>
    </source>
</evidence>
<dbReference type="AlphaFoldDB" id="A0A0S2TDD1"/>
<protein>
    <recommendedName>
        <fullName evidence="4">Nucleoid-associated protein Tel_08375</fullName>
    </recommendedName>
</protein>
<accession>A0A0S2TDD1</accession>
<gene>
    <name evidence="6" type="ORF">Tel_08375</name>
</gene>
<evidence type="ECO:0000313" key="6">
    <source>
        <dbReference type="EMBL" id="ALP53169.1"/>
    </source>
</evidence>
<dbReference type="FunFam" id="3.30.1310.10:FF:000001">
    <property type="entry name" value="Nucleoid-associated protein YbaB"/>
    <property type="match status" value="1"/>
</dbReference>
<feature type="region of interest" description="Disordered" evidence="5">
    <location>
        <begin position="83"/>
        <end position="108"/>
    </location>
</feature>
<dbReference type="KEGG" id="tee:Tel_08375"/>
<evidence type="ECO:0000256" key="4">
    <source>
        <dbReference type="HAMAP-Rule" id="MF_00274"/>
    </source>
</evidence>
<keyword evidence="3 4" id="KW-0238">DNA-binding</keyword>
<reference evidence="6" key="1">
    <citation type="submission" date="2015-10" db="EMBL/GenBank/DDBJ databases">
        <title>Description of Candidatus Tenderia electrophaga gen. nov, sp. nov., an Uncultivated Electroautotroph from a Biocathode Enrichment.</title>
        <authorList>
            <person name="Eddie B.J."/>
            <person name="Malanoski A.P."/>
            <person name="Wang Z."/>
            <person name="Hall R.J."/>
            <person name="Oh S.D."/>
            <person name="Heiner C."/>
            <person name="Lin B."/>
            <person name="Strycharz-Glaven S.M."/>
        </authorList>
    </citation>
    <scope>NUCLEOTIDE SEQUENCE [LARGE SCALE GENOMIC DNA]</scope>
    <source>
        <strain evidence="6">NRL1</strain>
    </source>
</reference>
<dbReference type="PIRSF" id="PIRSF004555">
    <property type="entry name" value="UCP004555"/>
    <property type="match status" value="1"/>
</dbReference>
<dbReference type="GO" id="GO:0005829">
    <property type="term" value="C:cytosol"/>
    <property type="evidence" value="ECO:0007669"/>
    <property type="project" value="TreeGrafter"/>
</dbReference>
<dbReference type="GO" id="GO:0003677">
    <property type="term" value="F:DNA binding"/>
    <property type="evidence" value="ECO:0007669"/>
    <property type="project" value="UniProtKB-UniRule"/>
</dbReference>
<dbReference type="Gene3D" id="3.30.1310.10">
    <property type="entry name" value="Nucleoid-associated protein YbaB-like domain"/>
    <property type="match status" value="1"/>
</dbReference>
<evidence type="ECO:0000313" key="7">
    <source>
        <dbReference type="Proteomes" id="UP000055136"/>
    </source>
</evidence>
<dbReference type="PANTHER" id="PTHR33449">
    <property type="entry name" value="NUCLEOID-ASSOCIATED PROTEIN YBAB"/>
    <property type="match status" value="1"/>
</dbReference>
<evidence type="ECO:0000256" key="1">
    <source>
        <dbReference type="ARBA" id="ARBA00011738"/>
    </source>
</evidence>
<evidence type="ECO:0000256" key="3">
    <source>
        <dbReference type="ARBA" id="ARBA00023125"/>
    </source>
</evidence>
<name>A0A0S2TDD1_9GAMM</name>
<proteinExistence type="inferred from homology"/>
<keyword evidence="2 4" id="KW-0963">Cytoplasm</keyword>
<feature type="region of interest" description="Disordered" evidence="5">
    <location>
        <begin position="1"/>
        <end position="22"/>
    </location>
</feature>
<dbReference type="PANTHER" id="PTHR33449:SF1">
    <property type="entry name" value="NUCLEOID-ASSOCIATED PROTEIN YBAB"/>
    <property type="match status" value="1"/>
</dbReference>
<comment type="subcellular location">
    <subcellularLocation>
        <location evidence="4">Cytoplasm</location>
        <location evidence="4">Nucleoid</location>
    </subcellularLocation>
</comment>
<keyword evidence="7" id="KW-1185">Reference proteome</keyword>
<comment type="similarity">
    <text evidence="4">Belongs to the YbaB/EbfC family.</text>
</comment>
<dbReference type="SUPFAM" id="SSF82607">
    <property type="entry name" value="YbaB-like"/>
    <property type="match status" value="1"/>
</dbReference>
<dbReference type="GO" id="GO:0043590">
    <property type="term" value="C:bacterial nucleoid"/>
    <property type="evidence" value="ECO:0007669"/>
    <property type="project" value="UniProtKB-UniRule"/>
</dbReference>
<dbReference type="EMBL" id="CP013099">
    <property type="protein sequence ID" value="ALP53169.1"/>
    <property type="molecule type" value="Genomic_DNA"/>
</dbReference>
<evidence type="ECO:0000256" key="5">
    <source>
        <dbReference type="SAM" id="MobiDB-lite"/>
    </source>
</evidence>
<dbReference type="HAMAP" id="MF_00274">
    <property type="entry name" value="DNA_YbaB_EbfC"/>
    <property type="match status" value="1"/>
</dbReference>
<comment type="function">
    <text evidence="4">Binds to DNA and alters its conformation. May be involved in regulation of gene expression, nucleoid organization and DNA protection.</text>
</comment>
<organism evidence="6 7">
    <name type="scientific">Candidatus Tenderia electrophaga</name>
    <dbReference type="NCBI Taxonomy" id="1748243"/>
    <lineage>
        <taxon>Bacteria</taxon>
        <taxon>Pseudomonadati</taxon>
        <taxon>Pseudomonadota</taxon>
        <taxon>Gammaproteobacteria</taxon>
        <taxon>Candidatus Tenderiales</taxon>
        <taxon>Candidatus Tenderiaceae</taxon>
        <taxon>Candidatus Tenderia</taxon>
    </lineage>
</organism>
<dbReference type="InterPro" id="IPR004401">
    <property type="entry name" value="YbaB/EbfC"/>
</dbReference>
<comment type="subunit">
    <text evidence="1 4">Homodimer.</text>
</comment>
<dbReference type="InterPro" id="IPR036894">
    <property type="entry name" value="YbaB-like_sf"/>
</dbReference>